<dbReference type="Gene3D" id="1.10.260.40">
    <property type="entry name" value="lambda repressor-like DNA-binding domains"/>
    <property type="match status" value="1"/>
</dbReference>
<proteinExistence type="predicted"/>
<comment type="caution">
    <text evidence="2">The sequence shown here is derived from an EMBL/GenBank/DDBJ whole genome shotgun (WGS) entry which is preliminary data.</text>
</comment>
<protein>
    <submittedName>
        <fullName evidence="2">Helix-turn-helix transcriptional regulator</fullName>
    </submittedName>
</protein>
<dbReference type="EMBL" id="JBHSIS010000003">
    <property type="protein sequence ID" value="MFC4853644.1"/>
    <property type="molecule type" value="Genomic_DNA"/>
</dbReference>
<organism evidence="2 3">
    <name type="scientific">Actinophytocola glycyrrhizae</name>
    <dbReference type="NCBI Taxonomy" id="2044873"/>
    <lineage>
        <taxon>Bacteria</taxon>
        <taxon>Bacillati</taxon>
        <taxon>Actinomycetota</taxon>
        <taxon>Actinomycetes</taxon>
        <taxon>Pseudonocardiales</taxon>
        <taxon>Pseudonocardiaceae</taxon>
    </lineage>
</organism>
<dbReference type="InterPro" id="IPR001387">
    <property type="entry name" value="Cro/C1-type_HTH"/>
</dbReference>
<sequence length="164" mass="18138">MVKDAFDRAHCRAIGEELRRAREANNWSRGYLVSRLPSGIGDRTLLSYEHGSRALTMLRFIEVCHALGVGAPQLLGVALQRARLQLENLALQVDLPSLIADNTPKYRPLTIWARNKLDLHPGGIVAVVPAAVDEMATMMGSPHSELTAHLARFTPDIDHIPDLF</sequence>
<name>A0ABV9S1Z5_9PSEU</name>
<evidence type="ECO:0000313" key="3">
    <source>
        <dbReference type="Proteomes" id="UP001595859"/>
    </source>
</evidence>
<dbReference type="RefSeq" id="WP_378055583.1">
    <property type="nucleotide sequence ID" value="NZ_JBHSIS010000003.1"/>
</dbReference>
<accession>A0ABV9S1Z5</accession>
<dbReference type="Proteomes" id="UP001595859">
    <property type="component" value="Unassembled WGS sequence"/>
</dbReference>
<feature type="domain" description="HTH cro/C1-type" evidence="1">
    <location>
        <begin position="17"/>
        <end position="74"/>
    </location>
</feature>
<evidence type="ECO:0000313" key="2">
    <source>
        <dbReference type="EMBL" id="MFC4853644.1"/>
    </source>
</evidence>
<dbReference type="SMART" id="SM00530">
    <property type="entry name" value="HTH_XRE"/>
    <property type="match status" value="1"/>
</dbReference>
<keyword evidence="3" id="KW-1185">Reference proteome</keyword>
<dbReference type="SUPFAM" id="SSF47413">
    <property type="entry name" value="lambda repressor-like DNA-binding domains"/>
    <property type="match status" value="1"/>
</dbReference>
<reference evidence="3" key="1">
    <citation type="journal article" date="2019" name="Int. J. Syst. Evol. Microbiol.">
        <title>The Global Catalogue of Microorganisms (GCM) 10K type strain sequencing project: providing services to taxonomists for standard genome sequencing and annotation.</title>
        <authorList>
            <consortium name="The Broad Institute Genomics Platform"/>
            <consortium name="The Broad Institute Genome Sequencing Center for Infectious Disease"/>
            <person name="Wu L."/>
            <person name="Ma J."/>
        </authorList>
    </citation>
    <scope>NUCLEOTIDE SEQUENCE [LARGE SCALE GENOMIC DNA]</scope>
    <source>
        <strain evidence="3">ZS-22-S1</strain>
    </source>
</reference>
<dbReference type="CDD" id="cd00093">
    <property type="entry name" value="HTH_XRE"/>
    <property type="match status" value="1"/>
</dbReference>
<evidence type="ECO:0000259" key="1">
    <source>
        <dbReference type="SMART" id="SM00530"/>
    </source>
</evidence>
<gene>
    <name evidence="2" type="ORF">ACFPCV_09000</name>
</gene>
<dbReference type="InterPro" id="IPR010982">
    <property type="entry name" value="Lambda_DNA-bd_dom_sf"/>
</dbReference>